<feature type="region of interest" description="Disordered" evidence="1">
    <location>
        <begin position="1"/>
        <end position="79"/>
    </location>
</feature>
<gene>
    <name evidence="2" type="ORF">VVD49_19350</name>
</gene>
<evidence type="ECO:0000313" key="3">
    <source>
        <dbReference type="Proteomes" id="UP001331561"/>
    </source>
</evidence>
<keyword evidence="3" id="KW-1185">Reference proteome</keyword>
<evidence type="ECO:0000256" key="1">
    <source>
        <dbReference type="SAM" id="MobiDB-lite"/>
    </source>
</evidence>
<accession>A0ABU6KA72</accession>
<protein>
    <submittedName>
        <fullName evidence="2">Uncharacterized protein</fullName>
    </submittedName>
</protein>
<proteinExistence type="predicted"/>
<feature type="compositionally biased region" description="Polar residues" evidence="1">
    <location>
        <begin position="40"/>
        <end position="62"/>
    </location>
</feature>
<evidence type="ECO:0000313" key="2">
    <source>
        <dbReference type="EMBL" id="MEC5387898.1"/>
    </source>
</evidence>
<dbReference type="EMBL" id="JAYXHS010000004">
    <property type="protein sequence ID" value="MEC5387898.1"/>
    <property type="molecule type" value="Genomic_DNA"/>
</dbReference>
<comment type="caution">
    <text evidence="2">The sequence shown here is derived from an EMBL/GenBank/DDBJ whole genome shotgun (WGS) entry which is preliminary data.</text>
</comment>
<dbReference type="RefSeq" id="WP_327600872.1">
    <property type="nucleotide sequence ID" value="NZ_JAYXHS010000004.1"/>
</dbReference>
<dbReference type="Proteomes" id="UP001331561">
    <property type="component" value="Unassembled WGS sequence"/>
</dbReference>
<reference evidence="2 3" key="1">
    <citation type="submission" date="2024-01" db="EMBL/GenBank/DDBJ databases">
        <title>Uliginosibacterium soil sp. nov.</title>
        <authorList>
            <person name="Lv Y."/>
        </authorList>
    </citation>
    <scope>NUCLEOTIDE SEQUENCE [LARGE SCALE GENOMIC DNA]</scope>
    <source>
        <strain evidence="2 3">H3</strain>
    </source>
</reference>
<organism evidence="2 3">
    <name type="scientific">Uliginosibacterium silvisoli</name>
    <dbReference type="NCBI Taxonomy" id="3114758"/>
    <lineage>
        <taxon>Bacteria</taxon>
        <taxon>Pseudomonadati</taxon>
        <taxon>Pseudomonadota</taxon>
        <taxon>Betaproteobacteria</taxon>
        <taxon>Rhodocyclales</taxon>
        <taxon>Zoogloeaceae</taxon>
        <taxon>Uliginosibacterium</taxon>
    </lineage>
</organism>
<name>A0ABU6KA72_9RHOO</name>
<sequence>MSSLLDPEAIEIVPQRHNEYGPGDTSDSASDVLGSDAQESDTSTGTGERSSVESVAPSQTEQDIAPDKIISPAEEAEGN</sequence>